<keyword evidence="2" id="KW-0812">Transmembrane</keyword>
<dbReference type="EMBL" id="JACHJW010000001">
    <property type="protein sequence ID" value="MBB4956950.1"/>
    <property type="molecule type" value="Genomic_DNA"/>
</dbReference>
<dbReference type="Gene3D" id="3.30.2390.20">
    <property type="entry name" value="Type VII secretion system EccB, repeat 1 domain"/>
    <property type="match status" value="1"/>
</dbReference>
<evidence type="ECO:0000256" key="2">
    <source>
        <dbReference type="SAM" id="Phobius"/>
    </source>
</evidence>
<dbReference type="Pfam" id="PF05108">
    <property type="entry name" value="T7SS_ESX1_EccB"/>
    <property type="match status" value="1"/>
</dbReference>
<feature type="region of interest" description="Disordered" evidence="1">
    <location>
        <begin position="461"/>
        <end position="487"/>
    </location>
</feature>
<accession>A0A7W7SLF5</accession>
<dbReference type="InterPro" id="IPR044857">
    <property type="entry name" value="T7SS_EccB_R1"/>
</dbReference>
<gene>
    <name evidence="3" type="ORF">FHR38_000683</name>
</gene>
<dbReference type="InterPro" id="IPR007795">
    <property type="entry name" value="T7SS_EccB"/>
</dbReference>
<organism evidence="3 4">
    <name type="scientific">Micromonospora polyrhachis</name>
    <dbReference type="NCBI Taxonomy" id="1282883"/>
    <lineage>
        <taxon>Bacteria</taxon>
        <taxon>Bacillati</taxon>
        <taxon>Actinomycetota</taxon>
        <taxon>Actinomycetes</taxon>
        <taxon>Micromonosporales</taxon>
        <taxon>Micromonosporaceae</taxon>
        <taxon>Micromonospora</taxon>
    </lineage>
</organism>
<evidence type="ECO:0000313" key="3">
    <source>
        <dbReference type="EMBL" id="MBB4956950.1"/>
    </source>
</evidence>
<dbReference type="PANTHER" id="PTHR40765">
    <property type="entry name" value="ESX-2 SECRETION SYSTEM ATPASE ECCB2"/>
    <property type="match status" value="1"/>
</dbReference>
<evidence type="ECO:0000313" key="4">
    <source>
        <dbReference type="Proteomes" id="UP000578819"/>
    </source>
</evidence>
<reference evidence="3 4" key="1">
    <citation type="submission" date="2020-08" db="EMBL/GenBank/DDBJ databases">
        <title>Sequencing the genomes of 1000 actinobacteria strains.</title>
        <authorList>
            <person name="Klenk H.-P."/>
        </authorList>
    </citation>
    <scope>NUCLEOTIDE SEQUENCE [LARGE SCALE GENOMIC DNA]</scope>
    <source>
        <strain evidence="3 4">DSM 45886</strain>
    </source>
</reference>
<dbReference type="GO" id="GO:0005576">
    <property type="term" value="C:extracellular region"/>
    <property type="evidence" value="ECO:0007669"/>
    <property type="project" value="TreeGrafter"/>
</dbReference>
<dbReference type="PANTHER" id="PTHR40765:SF2">
    <property type="entry name" value="ESX-2 SECRETION SYSTEM ATPASE ECCB2"/>
    <property type="match status" value="1"/>
</dbReference>
<protein>
    <submittedName>
        <fullName evidence="3">Type VII secretion protein EccB</fullName>
    </submittedName>
</protein>
<dbReference type="RefSeq" id="WP_184532663.1">
    <property type="nucleotide sequence ID" value="NZ_JACHJW010000001.1"/>
</dbReference>
<keyword evidence="2" id="KW-1133">Transmembrane helix</keyword>
<name>A0A7W7SLF5_9ACTN</name>
<sequence>MQNRRDQAQAHAFVMGRLVSALLRAEPDAPMTPLRRFLVGTICGVLLGGLALVGFGVYGFFSPGGSTAWRKPGVLVVEKETGTRYVVVDGVLRPVLNHTSARLILGGAPKVVTVSRNSLRDAPHGLPVGILAAPDHLPDVSRMNADRWRVCSTVRPDATGKEQPHVTLEVGTTRTAGSAADDAAVVVRTPASQIFLVWNNQRLRVPNLAMLGALGYSAATVRQVGWSWINAVPAGPDLVAGDVTARGSAGPRLDGRASVVGQMFKVSGVGTGEPDQFFVMLDDGLSPMTTVGAALMLADTATRAAYPGTRVTVLELNPATLAQSRLSAFSSVNQALPAEPPRLMQVNPGQVPCLSISLTGDGPEVRLGVGEPPDVAKDPFGGGADQIVVAPGAGLLVQDLPGPGVPGGTRYLVVDSGVRYPIPSVEVVKTLGYGAVPALPVPASILALLPVGRALEPAAARATAPFEAPGPSSTDGARPAGGSGATD</sequence>
<keyword evidence="2" id="KW-0472">Membrane</keyword>
<dbReference type="Proteomes" id="UP000578819">
    <property type="component" value="Unassembled WGS sequence"/>
</dbReference>
<dbReference type="AlphaFoldDB" id="A0A7W7SLF5"/>
<dbReference type="NCBIfam" id="TIGR03919">
    <property type="entry name" value="T7SS_EccB"/>
    <property type="match status" value="1"/>
</dbReference>
<keyword evidence="4" id="KW-1185">Reference proteome</keyword>
<proteinExistence type="predicted"/>
<feature type="transmembrane region" description="Helical" evidence="2">
    <location>
        <begin position="37"/>
        <end position="61"/>
    </location>
</feature>
<evidence type="ECO:0000256" key="1">
    <source>
        <dbReference type="SAM" id="MobiDB-lite"/>
    </source>
</evidence>
<comment type="caution">
    <text evidence="3">The sequence shown here is derived from an EMBL/GenBank/DDBJ whole genome shotgun (WGS) entry which is preliminary data.</text>
</comment>